<dbReference type="AlphaFoldDB" id="A0A6S7B750"/>
<evidence type="ECO:0000313" key="3">
    <source>
        <dbReference type="EMBL" id="CAB3781578.1"/>
    </source>
</evidence>
<feature type="compositionally biased region" description="Low complexity" evidence="1">
    <location>
        <begin position="73"/>
        <end position="129"/>
    </location>
</feature>
<dbReference type="PANTHER" id="PTHR34404">
    <property type="entry name" value="REGULATORY PROTEIN, FMDB FAMILY"/>
    <property type="match status" value="1"/>
</dbReference>
<feature type="region of interest" description="Disordered" evidence="1">
    <location>
        <begin position="57"/>
        <end position="129"/>
    </location>
</feature>
<evidence type="ECO:0000256" key="1">
    <source>
        <dbReference type="SAM" id="MobiDB-lite"/>
    </source>
</evidence>
<dbReference type="RefSeq" id="WP_175148716.1">
    <property type="nucleotide sequence ID" value="NZ_CADIKK010000004.1"/>
</dbReference>
<protein>
    <recommendedName>
        <fullName evidence="2">Putative regulatory protein FmdB zinc ribbon domain-containing protein</fullName>
    </recommendedName>
</protein>
<dbReference type="EMBL" id="CADIKK010000004">
    <property type="protein sequence ID" value="CAB3781578.1"/>
    <property type="molecule type" value="Genomic_DNA"/>
</dbReference>
<dbReference type="InterPro" id="IPR013429">
    <property type="entry name" value="Regulatory_FmdB_Zinc_ribbon"/>
</dbReference>
<keyword evidence="4" id="KW-1185">Reference proteome</keyword>
<dbReference type="SMART" id="SM00834">
    <property type="entry name" value="CxxC_CXXC_SSSS"/>
    <property type="match status" value="1"/>
</dbReference>
<organism evidence="3 4">
    <name type="scientific">Paraburkholderia ultramafica</name>
    <dbReference type="NCBI Taxonomy" id="1544867"/>
    <lineage>
        <taxon>Bacteria</taxon>
        <taxon>Pseudomonadati</taxon>
        <taxon>Pseudomonadota</taxon>
        <taxon>Betaproteobacteria</taxon>
        <taxon>Burkholderiales</taxon>
        <taxon>Burkholderiaceae</taxon>
        <taxon>Paraburkholderia</taxon>
    </lineage>
</organism>
<evidence type="ECO:0000313" key="4">
    <source>
        <dbReference type="Proteomes" id="UP000494365"/>
    </source>
</evidence>
<dbReference type="PANTHER" id="PTHR34404:SF2">
    <property type="entry name" value="CONSERVED SERINE RICH PROTEIN"/>
    <property type="match status" value="1"/>
</dbReference>
<sequence>MPIYAYRCESCGFGKDVLQKISDPQLTQCPECGKDTFRKQVTAAGFQLKGSGWYVTDFRGGNGGTSAPAKPDANGASNGASENAAPANNGAAKSDTAPAAAGSSSAAAMPAAPAAAPAASASSSGAGNA</sequence>
<dbReference type="Pfam" id="PF09723">
    <property type="entry name" value="Zn_ribbon_8"/>
    <property type="match status" value="1"/>
</dbReference>
<feature type="domain" description="Putative regulatory protein FmdB zinc ribbon" evidence="2">
    <location>
        <begin position="1"/>
        <end position="42"/>
    </location>
</feature>
<dbReference type="Proteomes" id="UP000494365">
    <property type="component" value="Unassembled WGS sequence"/>
</dbReference>
<reference evidence="3 4" key="1">
    <citation type="submission" date="2020-04" db="EMBL/GenBank/DDBJ databases">
        <authorList>
            <person name="De Canck E."/>
        </authorList>
    </citation>
    <scope>NUCLEOTIDE SEQUENCE [LARGE SCALE GENOMIC DNA]</scope>
    <source>
        <strain evidence="3 4">LMG 28614</strain>
    </source>
</reference>
<evidence type="ECO:0000259" key="2">
    <source>
        <dbReference type="SMART" id="SM00834"/>
    </source>
</evidence>
<proteinExistence type="predicted"/>
<name>A0A6S7B750_9BURK</name>
<gene>
    <name evidence="3" type="ORF">LMG28614_01294</name>
</gene>
<accession>A0A6S7B750</accession>
<dbReference type="NCBIfam" id="TIGR02605">
    <property type="entry name" value="CxxC_CxxC_SSSS"/>
    <property type="match status" value="1"/>
</dbReference>